<sequence length="322" mass="36654">MAQKVPWEGRTPSSAIGAITRHFLTVDEGDEIYRQFRKRWVPNRQVLYDGLPHETVQKWADKHGMQTFATSMGRLIDPKHPKCHREKKSPKEWSDYIHGASVIYCWLISGGDEVTVLLQPPLEDNTRPSSSGQTFYQTVQEPIVTGRIGDRSVKWLHVVQPTVKGSANYTCVIRSDSAMASHKPTFGGMMTHMKNKMKKPNVKSRTKHHRSRSNVRATTTLDEKGQPRKSRHATKHKKSSRDLSTKQSSSSKDEKRKKKSNSHRKSDKDKTRGKGKDDDGDDGDDSEDDSEDDSDDQDTIIRGWLQGVQRQQLTVSEILLTY</sequence>
<feature type="region of interest" description="Disordered" evidence="1">
    <location>
        <begin position="184"/>
        <end position="300"/>
    </location>
</feature>
<gene>
    <name evidence="2" type="ORF">PT974_05440</name>
</gene>
<reference evidence="2 3" key="1">
    <citation type="submission" date="2024-01" db="EMBL/GenBank/DDBJ databases">
        <title>Complete genome of Cladobotryum mycophilum ATHUM6906.</title>
        <authorList>
            <person name="Christinaki A.C."/>
            <person name="Myridakis A.I."/>
            <person name="Kouvelis V.N."/>
        </authorList>
    </citation>
    <scope>NUCLEOTIDE SEQUENCE [LARGE SCALE GENOMIC DNA]</scope>
    <source>
        <strain evidence="2 3">ATHUM6906</strain>
    </source>
</reference>
<dbReference type="Proteomes" id="UP001338125">
    <property type="component" value="Unassembled WGS sequence"/>
</dbReference>
<feature type="compositionally biased region" description="Basic and acidic residues" evidence="1">
    <location>
        <begin position="264"/>
        <end position="277"/>
    </location>
</feature>
<proteinExistence type="predicted"/>
<feature type="compositionally biased region" description="Basic residues" evidence="1">
    <location>
        <begin position="227"/>
        <end position="239"/>
    </location>
</feature>
<dbReference type="EMBL" id="JAVFKD010000012">
    <property type="protein sequence ID" value="KAK5992044.1"/>
    <property type="molecule type" value="Genomic_DNA"/>
</dbReference>
<comment type="caution">
    <text evidence="2">The sequence shown here is derived from an EMBL/GenBank/DDBJ whole genome shotgun (WGS) entry which is preliminary data.</text>
</comment>
<feature type="compositionally biased region" description="Basic residues" evidence="1">
    <location>
        <begin position="193"/>
        <end position="213"/>
    </location>
</feature>
<name>A0ABR0SJ46_9HYPO</name>
<organism evidence="2 3">
    <name type="scientific">Cladobotryum mycophilum</name>
    <dbReference type="NCBI Taxonomy" id="491253"/>
    <lineage>
        <taxon>Eukaryota</taxon>
        <taxon>Fungi</taxon>
        <taxon>Dikarya</taxon>
        <taxon>Ascomycota</taxon>
        <taxon>Pezizomycotina</taxon>
        <taxon>Sordariomycetes</taxon>
        <taxon>Hypocreomycetidae</taxon>
        <taxon>Hypocreales</taxon>
        <taxon>Hypocreaceae</taxon>
        <taxon>Cladobotryum</taxon>
    </lineage>
</organism>
<evidence type="ECO:0000256" key="1">
    <source>
        <dbReference type="SAM" id="MobiDB-lite"/>
    </source>
</evidence>
<evidence type="ECO:0000313" key="2">
    <source>
        <dbReference type="EMBL" id="KAK5992044.1"/>
    </source>
</evidence>
<evidence type="ECO:0000313" key="3">
    <source>
        <dbReference type="Proteomes" id="UP001338125"/>
    </source>
</evidence>
<accession>A0ABR0SJ46</accession>
<keyword evidence="3" id="KW-1185">Reference proteome</keyword>
<feature type="compositionally biased region" description="Acidic residues" evidence="1">
    <location>
        <begin position="278"/>
        <end position="298"/>
    </location>
</feature>
<protein>
    <submittedName>
        <fullName evidence="2">Uncharacterized protein</fullName>
    </submittedName>
</protein>